<feature type="compositionally biased region" description="Polar residues" evidence="1">
    <location>
        <begin position="77"/>
        <end position="92"/>
    </location>
</feature>
<feature type="compositionally biased region" description="Polar residues" evidence="1">
    <location>
        <begin position="14"/>
        <end position="36"/>
    </location>
</feature>
<feature type="region of interest" description="Disordered" evidence="1">
    <location>
        <begin position="13"/>
        <end position="36"/>
    </location>
</feature>
<dbReference type="InterPro" id="IPR041681">
    <property type="entry name" value="PH_9"/>
</dbReference>
<dbReference type="Gene3D" id="1.10.1000.11">
    <property type="entry name" value="Arf Nucleotide-binding Site Opener,domain 2"/>
    <property type="match status" value="1"/>
</dbReference>
<feature type="compositionally biased region" description="Low complexity" evidence="1">
    <location>
        <begin position="853"/>
        <end position="870"/>
    </location>
</feature>
<sequence length="870" mass="95700">MLSFLVSPFKVLQGTPSQSQRLPRPSTGENPSSTITARKRGFFSRVFGHATPREPSEESSISSRSLNRPASVANLFKSASSPSLQRPNSSRGLSAGRELPLINPSPPREADAELLVSSIQGDANQNDMYRLETPLISQDRFSWGDPFGGSKSYSPLLASQPTFASDAPANLEPDTVTQRDAKIHPSPTAAQGAEGPIVNLERFGPRTTSLGNLDSEYLAKAQALYDCSDASPPMEYAVFLGTDLPFNIGVRKAFLSLFDFSGLSIIKALRLLCSKLFIRGETQVLDRIIEAFADRWHQCNLEQEGRWLSKDVAYILAFALIALNTDLHVANHDGGDRKMKRSEFVQNTLTAIRAGAYRNTTRREPPRRQDSVRSSTDQSEVPLVQSTIRVVRSVSQATLDQENAQERQETARRAAELDAWRDPPKSDLSREVYIKEILLDAYTSVAREQIRQPFLQRGSESAFESPASLRMASIDGNGGQENGNMMRSMSSTSQISQLYRRSSTSRDLRHSSRQSSQQLAPATCSVGFVGTVNSVIREESQSHGDTQDDPTTGISDLLALQGPPFAKEGRLYHSLLQATTTFATLTKRSSTAPVKLKGWSSELFGVLEKGHLCLFDLTSKAPTLQADQNLGGGDWTRNARLVLEEPLNQAVAFKLSTKAYKDHAHVWSLITANGQRHAFATGTQDLVEEWVTTANYWAGRVSKEPLLGAVGSAEYGWGEQMAALLAEQESSPAVPRTASSSRSKKGAPGDHIVIQEWQPEPPSSTISSLPVTEQIVALTRFLAAIEEELKQHQAMQASLPQLLSPRTENFRRAIVNFELRDQALRKDIVKYTAYIKALRQGLRVEERLRTGKSNSSERASARSASVAPSR</sequence>
<dbReference type="Gene3D" id="2.30.29.30">
    <property type="entry name" value="Pleckstrin-homology domain (PH domain)/Phosphotyrosine-binding domain (PTB)"/>
    <property type="match status" value="1"/>
</dbReference>
<reference evidence="3 4" key="1">
    <citation type="submission" date="2016-07" db="EMBL/GenBank/DDBJ databases">
        <title>Pervasive Adenine N6-methylation of Active Genes in Fungi.</title>
        <authorList>
            <consortium name="DOE Joint Genome Institute"/>
            <person name="Mondo S.J."/>
            <person name="Dannebaum R.O."/>
            <person name="Kuo R.C."/>
            <person name="Labutti K."/>
            <person name="Haridas S."/>
            <person name="Kuo A."/>
            <person name="Salamov A."/>
            <person name="Ahrendt S.R."/>
            <person name="Lipzen A."/>
            <person name="Sullivan W."/>
            <person name="Andreopoulos W.B."/>
            <person name="Clum A."/>
            <person name="Lindquist E."/>
            <person name="Daum C."/>
            <person name="Ramamoorthy G.K."/>
            <person name="Gryganskyi A."/>
            <person name="Culley D."/>
            <person name="Magnuson J.K."/>
            <person name="James T.Y."/>
            <person name="O'Malley M.A."/>
            <person name="Stajich J.E."/>
            <person name="Spatafora J.W."/>
            <person name="Visel A."/>
            <person name="Grigoriev I.V."/>
        </authorList>
    </citation>
    <scope>NUCLEOTIDE SEQUENCE [LARGE SCALE GENOMIC DNA]</scope>
    <source>
        <strain evidence="3 4">12-1054</strain>
    </source>
</reference>
<dbReference type="Pfam" id="PF01369">
    <property type="entry name" value="Sec7"/>
    <property type="match status" value="1"/>
</dbReference>
<dbReference type="OrthoDB" id="2157641at2759"/>
<organism evidence="3 4">
    <name type="scientific">Protomyces lactucae-debilis</name>
    <dbReference type="NCBI Taxonomy" id="2754530"/>
    <lineage>
        <taxon>Eukaryota</taxon>
        <taxon>Fungi</taxon>
        <taxon>Dikarya</taxon>
        <taxon>Ascomycota</taxon>
        <taxon>Taphrinomycotina</taxon>
        <taxon>Taphrinomycetes</taxon>
        <taxon>Taphrinales</taxon>
        <taxon>Protomycetaceae</taxon>
        <taxon>Protomyces</taxon>
    </lineage>
</organism>
<name>A0A1Y2FKB6_PROLT</name>
<proteinExistence type="predicted"/>
<keyword evidence="4" id="KW-1185">Reference proteome</keyword>
<dbReference type="InterPro" id="IPR011993">
    <property type="entry name" value="PH-like_dom_sf"/>
</dbReference>
<feature type="region of interest" description="Disordered" evidence="1">
    <location>
        <begin position="477"/>
        <end position="519"/>
    </location>
</feature>
<feature type="compositionally biased region" description="Polar residues" evidence="1">
    <location>
        <begin position="482"/>
        <end position="502"/>
    </location>
</feature>
<feature type="domain" description="SEC7" evidence="2">
    <location>
        <begin position="239"/>
        <end position="375"/>
    </location>
</feature>
<evidence type="ECO:0000259" key="2">
    <source>
        <dbReference type="PROSITE" id="PS50190"/>
    </source>
</evidence>
<dbReference type="PANTHER" id="PTHR10663:SF373">
    <property type="entry name" value="PH AND SEC7 DOMAIN-CONTAINING PROTEIN C11E3.11C"/>
    <property type="match status" value="1"/>
</dbReference>
<accession>A0A1Y2FKB6</accession>
<dbReference type="AlphaFoldDB" id="A0A1Y2FKB6"/>
<dbReference type="GO" id="GO:0032012">
    <property type="term" value="P:regulation of ARF protein signal transduction"/>
    <property type="evidence" value="ECO:0007669"/>
    <property type="project" value="InterPro"/>
</dbReference>
<evidence type="ECO:0000256" key="1">
    <source>
        <dbReference type="SAM" id="MobiDB-lite"/>
    </source>
</evidence>
<dbReference type="InterPro" id="IPR023394">
    <property type="entry name" value="Sec7_C_sf"/>
</dbReference>
<evidence type="ECO:0000313" key="4">
    <source>
        <dbReference type="Proteomes" id="UP000193685"/>
    </source>
</evidence>
<dbReference type="InterPro" id="IPR035999">
    <property type="entry name" value="Sec7_dom_sf"/>
</dbReference>
<comment type="caution">
    <text evidence="3">The sequence shown here is derived from an EMBL/GenBank/DDBJ whole genome shotgun (WGS) entry which is preliminary data.</text>
</comment>
<dbReference type="Proteomes" id="UP000193685">
    <property type="component" value="Unassembled WGS sequence"/>
</dbReference>
<dbReference type="PROSITE" id="PS50190">
    <property type="entry name" value="SEC7"/>
    <property type="match status" value="1"/>
</dbReference>
<gene>
    <name evidence="3" type="ORF">BCR37DRAFT_391979</name>
</gene>
<feature type="compositionally biased region" description="Basic and acidic residues" evidence="1">
    <location>
        <begin position="361"/>
        <end position="371"/>
    </location>
</feature>
<dbReference type="RefSeq" id="XP_040726416.1">
    <property type="nucleotide sequence ID" value="XM_040871088.1"/>
</dbReference>
<dbReference type="Pfam" id="PF15410">
    <property type="entry name" value="PH_9"/>
    <property type="match status" value="1"/>
</dbReference>
<evidence type="ECO:0000313" key="3">
    <source>
        <dbReference type="EMBL" id="ORY84398.1"/>
    </source>
</evidence>
<feature type="compositionally biased region" description="Polar residues" evidence="1">
    <location>
        <begin position="372"/>
        <end position="381"/>
    </location>
</feature>
<dbReference type="OMA" id="TRMLCSK"/>
<dbReference type="GO" id="GO:0005085">
    <property type="term" value="F:guanyl-nucleotide exchange factor activity"/>
    <property type="evidence" value="ECO:0007669"/>
    <property type="project" value="InterPro"/>
</dbReference>
<dbReference type="GeneID" id="63787687"/>
<feature type="region of interest" description="Disordered" evidence="1">
    <location>
        <begin position="848"/>
        <end position="870"/>
    </location>
</feature>
<dbReference type="EMBL" id="MCFI01000006">
    <property type="protein sequence ID" value="ORY84398.1"/>
    <property type="molecule type" value="Genomic_DNA"/>
</dbReference>
<dbReference type="InterPro" id="IPR000904">
    <property type="entry name" value="Sec7_dom"/>
</dbReference>
<feature type="region of interest" description="Disordered" evidence="1">
    <location>
        <begin position="355"/>
        <end position="381"/>
    </location>
</feature>
<dbReference type="SUPFAM" id="SSF48425">
    <property type="entry name" value="Sec7 domain"/>
    <property type="match status" value="1"/>
</dbReference>
<feature type="region of interest" description="Disordered" evidence="1">
    <location>
        <begin position="728"/>
        <end position="748"/>
    </location>
</feature>
<dbReference type="PANTHER" id="PTHR10663">
    <property type="entry name" value="GUANYL-NUCLEOTIDE EXCHANGE FACTOR"/>
    <property type="match status" value="1"/>
</dbReference>
<feature type="region of interest" description="Disordered" evidence="1">
    <location>
        <begin position="76"/>
        <end position="110"/>
    </location>
</feature>
<dbReference type="STRING" id="56484.A0A1Y2FKB6"/>
<protein>
    <recommendedName>
        <fullName evidence="2">SEC7 domain-containing protein</fullName>
    </recommendedName>
</protein>
<dbReference type="SMART" id="SM00222">
    <property type="entry name" value="Sec7"/>
    <property type="match status" value="1"/>
</dbReference>